<name>A0AAV5W2A8_9BILA</name>
<evidence type="ECO:0000256" key="1">
    <source>
        <dbReference type="SAM" id="MobiDB-lite"/>
    </source>
</evidence>
<feature type="region of interest" description="Disordered" evidence="1">
    <location>
        <begin position="45"/>
        <end position="230"/>
    </location>
</feature>
<evidence type="ECO:0000313" key="3">
    <source>
        <dbReference type="Proteomes" id="UP001432322"/>
    </source>
</evidence>
<comment type="caution">
    <text evidence="2">The sequence shown here is derived from an EMBL/GenBank/DDBJ whole genome shotgun (WGS) entry which is preliminary data.</text>
</comment>
<dbReference type="EMBL" id="BTSY01000004">
    <property type="protein sequence ID" value="GMT24465.1"/>
    <property type="molecule type" value="Genomic_DNA"/>
</dbReference>
<feature type="compositionally biased region" description="Low complexity" evidence="1">
    <location>
        <begin position="143"/>
        <end position="152"/>
    </location>
</feature>
<accession>A0AAV5W2A8</accession>
<feature type="compositionally biased region" description="Low complexity" evidence="1">
    <location>
        <begin position="207"/>
        <end position="221"/>
    </location>
</feature>
<feature type="compositionally biased region" description="Basic and acidic residues" evidence="1">
    <location>
        <begin position="118"/>
        <end position="138"/>
    </location>
</feature>
<feature type="compositionally biased region" description="Basic and acidic residues" evidence="1">
    <location>
        <begin position="194"/>
        <end position="206"/>
    </location>
</feature>
<protein>
    <submittedName>
        <fullName evidence="2">Uncharacterized protein</fullName>
    </submittedName>
</protein>
<feature type="region of interest" description="Disordered" evidence="1">
    <location>
        <begin position="280"/>
        <end position="300"/>
    </location>
</feature>
<proteinExistence type="predicted"/>
<feature type="region of interest" description="Disordered" evidence="1">
    <location>
        <begin position="416"/>
        <end position="437"/>
    </location>
</feature>
<feature type="region of interest" description="Disordered" evidence="1">
    <location>
        <begin position="586"/>
        <end position="606"/>
    </location>
</feature>
<feature type="compositionally biased region" description="Basic and acidic residues" evidence="1">
    <location>
        <begin position="51"/>
        <end position="64"/>
    </location>
</feature>
<feature type="compositionally biased region" description="Pro residues" evidence="1">
    <location>
        <begin position="68"/>
        <end position="81"/>
    </location>
</feature>
<sequence>HFDQTNNRTVYRYFWKPSDTESETVVPNMIDMNDDSLIDSTIVETNQNNNNEERKEEVPVDHFTTDPPTTPLTPPSPPPSPSTSRPFFGPIQQVPEFASPLRQPKIIPNQRVQQRPQSQKEEIEESHSTSPPQEDKQQGFRTFSGSPVFGPLPSSPLPPSSPSSPPLPQFPPDFDVFPQFGIDEKPLEPWAPTEKPKGTESTRRESTTTSTTTERPTSTEETTVEIPQISEFPNFVEDISQFNDEFSEHSLDERELVSILNKEESQREVTEAKWFSGAANSDSFDKEESHLSGSPKRFIPQFPGEVDASSFPETTEHSIDAIDEDELSASQTPKHIVFTTKPTVFTRPPSTLSSESPLTTETTTIMQIPEFTTIENIEESNDEPEKEKEFFGDEVLEETAVELSQAFEDFERLISTEPTEGTTEPTSTTTAATTTTTQLQEQIRPALRQGVRPTVIVWGRRPPKQPVTMVEHIREISVTTSKPKRGKKKTTKVPLEVSILDELIGGSTSLLPITTSSPLVESHWLQKELAHEAKIGHLFNEPSGRTTLAEIPHAAARIRGRSGGRKIRGKGNKRREVDTSKFIVGALNRDDHPSPSESLPSKASLPHFSSLSSPHLLPSPAPLDSIQLLVHDLQRELATKGFDEQSISSCSSINCDFEKGDLCHYESSLDELIFGDDSFRRRRKRSSLNSLPISTVRAWTNWGGAKGDPKLGMIGIASPRLTPSDVFSQGKNERFAGTQVNSNQMAMMSTQINAKEPLRILFDAWEGTRGVQLRVCCDSLCPFETELGVKKGHRNWLQREVTCPAGTRQLSFECTNSGRFRGACGVDNVRMEKC</sequence>
<evidence type="ECO:0000313" key="2">
    <source>
        <dbReference type="EMBL" id="GMT24465.1"/>
    </source>
</evidence>
<feature type="non-terminal residue" evidence="2">
    <location>
        <position position="1"/>
    </location>
</feature>
<dbReference type="AlphaFoldDB" id="A0AAV5W2A8"/>
<feature type="compositionally biased region" description="Pro residues" evidence="1">
    <location>
        <begin position="153"/>
        <end position="171"/>
    </location>
</feature>
<keyword evidence="3" id="KW-1185">Reference proteome</keyword>
<organism evidence="2 3">
    <name type="scientific">Pristionchus fissidentatus</name>
    <dbReference type="NCBI Taxonomy" id="1538716"/>
    <lineage>
        <taxon>Eukaryota</taxon>
        <taxon>Metazoa</taxon>
        <taxon>Ecdysozoa</taxon>
        <taxon>Nematoda</taxon>
        <taxon>Chromadorea</taxon>
        <taxon>Rhabditida</taxon>
        <taxon>Rhabditina</taxon>
        <taxon>Diplogasteromorpha</taxon>
        <taxon>Diplogasteroidea</taxon>
        <taxon>Neodiplogasteridae</taxon>
        <taxon>Pristionchus</taxon>
    </lineage>
</organism>
<gene>
    <name evidence="2" type="ORF">PFISCL1PPCAC_15762</name>
</gene>
<dbReference type="Proteomes" id="UP001432322">
    <property type="component" value="Unassembled WGS sequence"/>
</dbReference>
<reference evidence="2" key="1">
    <citation type="submission" date="2023-10" db="EMBL/GenBank/DDBJ databases">
        <title>Genome assembly of Pristionchus species.</title>
        <authorList>
            <person name="Yoshida K."/>
            <person name="Sommer R.J."/>
        </authorList>
    </citation>
    <scope>NUCLEOTIDE SEQUENCE</scope>
    <source>
        <strain evidence="2">RS5133</strain>
    </source>
</reference>